<sequence>MTECDIAWYSWYLLAPPGVPPPVADKDGWTGSGRGTPIPIVMHKKGYGPGGTGVPEIHGPGIAVRRQPLQST</sequence>
<accession>A0AAN7UDE6</accession>
<evidence type="ECO:0000313" key="2">
    <source>
        <dbReference type="Proteomes" id="UP001305414"/>
    </source>
</evidence>
<name>A0AAN7UDE6_9PEZI</name>
<proteinExistence type="predicted"/>
<evidence type="ECO:0000313" key="1">
    <source>
        <dbReference type="EMBL" id="KAK5630190.1"/>
    </source>
</evidence>
<organism evidence="1 2">
    <name type="scientific">Xylaria bambusicola</name>
    <dbReference type="NCBI Taxonomy" id="326684"/>
    <lineage>
        <taxon>Eukaryota</taxon>
        <taxon>Fungi</taxon>
        <taxon>Dikarya</taxon>
        <taxon>Ascomycota</taxon>
        <taxon>Pezizomycotina</taxon>
        <taxon>Sordariomycetes</taxon>
        <taxon>Xylariomycetidae</taxon>
        <taxon>Xylariales</taxon>
        <taxon>Xylariaceae</taxon>
        <taxon>Xylaria</taxon>
    </lineage>
</organism>
<gene>
    <name evidence="1" type="ORF">RRF57_005905</name>
</gene>
<protein>
    <submittedName>
        <fullName evidence="1">Uncharacterized protein</fullName>
    </submittedName>
</protein>
<dbReference type="AlphaFoldDB" id="A0AAN7UDE6"/>
<dbReference type="Proteomes" id="UP001305414">
    <property type="component" value="Unassembled WGS sequence"/>
</dbReference>
<keyword evidence="2" id="KW-1185">Reference proteome</keyword>
<dbReference type="EMBL" id="JAWHQM010000015">
    <property type="protein sequence ID" value="KAK5630190.1"/>
    <property type="molecule type" value="Genomic_DNA"/>
</dbReference>
<reference evidence="1 2" key="1">
    <citation type="submission" date="2023-10" db="EMBL/GenBank/DDBJ databases">
        <title>Draft genome sequence of Xylaria bambusicola isolate GMP-LS, the root and basal stem rot pathogen of sugarcane in Indonesia.</title>
        <authorList>
            <person name="Selvaraj P."/>
            <person name="Muralishankar V."/>
            <person name="Muruganantham S."/>
            <person name="Sp S."/>
            <person name="Haryani S."/>
            <person name="Lau K.J.X."/>
            <person name="Naqvi N.I."/>
        </authorList>
    </citation>
    <scope>NUCLEOTIDE SEQUENCE [LARGE SCALE GENOMIC DNA]</scope>
    <source>
        <strain evidence="1">GMP-LS</strain>
    </source>
</reference>
<comment type="caution">
    <text evidence="1">The sequence shown here is derived from an EMBL/GenBank/DDBJ whole genome shotgun (WGS) entry which is preliminary data.</text>
</comment>